<dbReference type="Gene3D" id="3.30.70.270">
    <property type="match status" value="1"/>
</dbReference>
<dbReference type="EC" id="2.7.7.65" evidence="1"/>
<sequence length="112" mass="12150">MIHDRTGQPPAAAMPDLSNRSPRSRSWLFTLSLLLLAAVGAVTVWGVRGLQETTSWVERSYEVKTLGPVTVSLGDATFPRDGTTPELLFELADASLYRAKAEGRDRVVHAAA</sequence>
<dbReference type="EMBL" id="BAABJY010000002">
    <property type="protein sequence ID" value="GAA4866827.1"/>
    <property type="molecule type" value="Genomic_DNA"/>
</dbReference>
<dbReference type="InterPro" id="IPR000160">
    <property type="entry name" value="GGDEF_dom"/>
</dbReference>
<evidence type="ECO:0000256" key="2">
    <source>
        <dbReference type="ARBA" id="ARBA00034247"/>
    </source>
</evidence>
<protein>
    <recommendedName>
        <fullName evidence="1">diguanylate cyclase</fullName>
        <ecNumber evidence="1">2.7.7.65</ecNumber>
    </recommendedName>
</protein>
<gene>
    <name evidence="6" type="ORF">GCM10023332_18830</name>
</gene>
<dbReference type="SUPFAM" id="SSF55073">
    <property type="entry name" value="Nucleotide cyclase"/>
    <property type="match status" value="1"/>
</dbReference>
<comment type="caution">
    <text evidence="6">The sequence shown here is derived from an EMBL/GenBank/DDBJ whole genome shotgun (WGS) entry which is preliminary data.</text>
</comment>
<dbReference type="Proteomes" id="UP001501323">
    <property type="component" value="Unassembled WGS sequence"/>
</dbReference>
<feature type="domain" description="GGDEF" evidence="5">
    <location>
        <begin position="55"/>
        <end position="106"/>
    </location>
</feature>
<comment type="catalytic activity">
    <reaction evidence="2">
        <text>2 GTP = 3',3'-c-di-GMP + 2 diphosphate</text>
        <dbReference type="Rhea" id="RHEA:24898"/>
        <dbReference type="ChEBI" id="CHEBI:33019"/>
        <dbReference type="ChEBI" id="CHEBI:37565"/>
        <dbReference type="ChEBI" id="CHEBI:58805"/>
        <dbReference type="EC" id="2.7.7.65"/>
    </reaction>
</comment>
<dbReference type="Pfam" id="PF00990">
    <property type="entry name" value="GGDEF"/>
    <property type="match status" value="1"/>
</dbReference>
<evidence type="ECO:0000313" key="6">
    <source>
        <dbReference type="EMBL" id="GAA4866827.1"/>
    </source>
</evidence>
<dbReference type="InterPro" id="IPR050469">
    <property type="entry name" value="Diguanylate_Cyclase"/>
</dbReference>
<keyword evidence="4" id="KW-1133">Transmembrane helix</keyword>
<evidence type="ECO:0000256" key="4">
    <source>
        <dbReference type="SAM" id="Phobius"/>
    </source>
</evidence>
<evidence type="ECO:0000256" key="1">
    <source>
        <dbReference type="ARBA" id="ARBA00012528"/>
    </source>
</evidence>
<keyword evidence="4" id="KW-0472">Membrane</keyword>
<dbReference type="PANTHER" id="PTHR45138:SF9">
    <property type="entry name" value="DIGUANYLATE CYCLASE DGCM-RELATED"/>
    <property type="match status" value="1"/>
</dbReference>
<evidence type="ECO:0000313" key="7">
    <source>
        <dbReference type="Proteomes" id="UP001501323"/>
    </source>
</evidence>
<feature type="region of interest" description="Disordered" evidence="3">
    <location>
        <begin position="1"/>
        <end position="22"/>
    </location>
</feature>
<name>A0ABP9E5T9_9GAMM</name>
<accession>A0ABP9E5T9</accession>
<keyword evidence="7" id="KW-1185">Reference proteome</keyword>
<feature type="transmembrane region" description="Helical" evidence="4">
    <location>
        <begin position="27"/>
        <end position="47"/>
    </location>
</feature>
<keyword evidence="4" id="KW-0812">Transmembrane</keyword>
<dbReference type="InterPro" id="IPR043128">
    <property type="entry name" value="Rev_trsase/Diguanyl_cyclase"/>
</dbReference>
<proteinExistence type="predicted"/>
<organism evidence="6 7">
    <name type="scientific">Luteimonas vadosa</name>
    <dbReference type="NCBI Taxonomy" id="1165507"/>
    <lineage>
        <taxon>Bacteria</taxon>
        <taxon>Pseudomonadati</taxon>
        <taxon>Pseudomonadota</taxon>
        <taxon>Gammaproteobacteria</taxon>
        <taxon>Lysobacterales</taxon>
        <taxon>Lysobacteraceae</taxon>
        <taxon>Luteimonas</taxon>
    </lineage>
</organism>
<dbReference type="InterPro" id="IPR029787">
    <property type="entry name" value="Nucleotide_cyclase"/>
</dbReference>
<evidence type="ECO:0000259" key="5">
    <source>
        <dbReference type="Pfam" id="PF00990"/>
    </source>
</evidence>
<dbReference type="PANTHER" id="PTHR45138">
    <property type="entry name" value="REGULATORY COMPONENTS OF SENSORY TRANSDUCTION SYSTEM"/>
    <property type="match status" value="1"/>
</dbReference>
<evidence type="ECO:0000256" key="3">
    <source>
        <dbReference type="SAM" id="MobiDB-lite"/>
    </source>
</evidence>
<reference evidence="7" key="1">
    <citation type="journal article" date="2019" name="Int. J. Syst. Evol. Microbiol.">
        <title>The Global Catalogue of Microorganisms (GCM) 10K type strain sequencing project: providing services to taxonomists for standard genome sequencing and annotation.</title>
        <authorList>
            <consortium name="The Broad Institute Genomics Platform"/>
            <consortium name="The Broad Institute Genome Sequencing Center for Infectious Disease"/>
            <person name="Wu L."/>
            <person name="Ma J."/>
        </authorList>
    </citation>
    <scope>NUCLEOTIDE SEQUENCE [LARGE SCALE GENOMIC DNA]</scope>
    <source>
        <strain evidence="7">JCM 18392</strain>
    </source>
</reference>